<feature type="chain" id="PRO_5044883280" evidence="1">
    <location>
        <begin position="17"/>
        <end position="113"/>
    </location>
</feature>
<evidence type="ECO:0000313" key="2">
    <source>
        <dbReference type="EMBL" id="KAL3870834.1"/>
    </source>
</evidence>
<dbReference type="PROSITE" id="PS51257">
    <property type="entry name" value="PROKAR_LIPOPROTEIN"/>
    <property type="match status" value="1"/>
</dbReference>
<reference evidence="2 3" key="1">
    <citation type="submission" date="2024-11" db="EMBL/GenBank/DDBJ databases">
        <title>Chromosome-level genome assembly of the freshwater bivalve Anodonta woodiana.</title>
        <authorList>
            <person name="Chen X."/>
        </authorList>
    </citation>
    <scope>NUCLEOTIDE SEQUENCE [LARGE SCALE GENOMIC DNA]</scope>
    <source>
        <strain evidence="2">MN2024</strain>
        <tissue evidence="2">Gills</tissue>
    </source>
</reference>
<gene>
    <name evidence="2" type="ORF">ACJMK2_038871</name>
</gene>
<protein>
    <submittedName>
        <fullName evidence="2">Uncharacterized protein</fullName>
    </submittedName>
</protein>
<evidence type="ECO:0000256" key="1">
    <source>
        <dbReference type="SAM" id="SignalP"/>
    </source>
</evidence>
<proteinExistence type="predicted"/>
<organism evidence="2 3">
    <name type="scientific">Sinanodonta woodiana</name>
    <name type="common">Chinese pond mussel</name>
    <name type="synonym">Anodonta woodiana</name>
    <dbReference type="NCBI Taxonomy" id="1069815"/>
    <lineage>
        <taxon>Eukaryota</taxon>
        <taxon>Metazoa</taxon>
        <taxon>Spiralia</taxon>
        <taxon>Lophotrochozoa</taxon>
        <taxon>Mollusca</taxon>
        <taxon>Bivalvia</taxon>
        <taxon>Autobranchia</taxon>
        <taxon>Heteroconchia</taxon>
        <taxon>Palaeoheterodonta</taxon>
        <taxon>Unionida</taxon>
        <taxon>Unionoidea</taxon>
        <taxon>Unionidae</taxon>
        <taxon>Unioninae</taxon>
        <taxon>Sinanodonta</taxon>
    </lineage>
</organism>
<comment type="caution">
    <text evidence="2">The sequence shown here is derived from an EMBL/GenBank/DDBJ whole genome shotgun (WGS) entry which is preliminary data.</text>
</comment>
<name>A0ABD3WAA3_SINWO</name>
<keyword evidence="1" id="KW-0732">Signal</keyword>
<feature type="signal peptide" evidence="1">
    <location>
        <begin position="1"/>
        <end position="16"/>
    </location>
</feature>
<keyword evidence="3" id="KW-1185">Reference proteome</keyword>
<accession>A0ABD3WAA3</accession>
<sequence length="113" mass="13179">MKVLFVLLGLVALACSQMEDVETLKAQVMTALIPELMKLEYNSNQAENMARFLVEDNESWRDLMKYRSNHKSNFLSPDNLQQILEEIIPRDEEHIMMYGTRAQPLKTEDDDDE</sequence>
<dbReference type="EMBL" id="JBJQND010000007">
    <property type="protein sequence ID" value="KAL3870834.1"/>
    <property type="molecule type" value="Genomic_DNA"/>
</dbReference>
<dbReference type="Proteomes" id="UP001634394">
    <property type="component" value="Unassembled WGS sequence"/>
</dbReference>
<evidence type="ECO:0000313" key="3">
    <source>
        <dbReference type="Proteomes" id="UP001634394"/>
    </source>
</evidence>
<dbReference type="AlphaFoldDB" id="A0ABD3WAA3"/>